<proteinExistence type="inferred from homology"/>
<dbReference type="Proteomes" id="UP001431775">
    <property type="component" value="Unassembled WGS sequence"/>
</dbReference>
<feature type="chain" id="PRO_5047058497" evidence="2">
    <location>
        <begin position="31"/>
        <end position="167"/>
    </location>
</feature>
<keyword evidence="3" id="KW-0722">Serine protease inhibitor</keyword>
<feature type="signal peptide" evidence="2">
    <location>
        <begin position="1"/>
        <end position="30"/>
    </location>
</feature>
<comment type="similarity">
    <text evidence="1">Belongs to the protease inhibitor I11 (ecotin) family.</text>
</comment>
<dbReference type="EMBL" id="JASBAN010000001">
    <property type="protein sequence ID" value="MDI2113291.1"/>
    <property type="molecule type" value="Genomic_DNA"/>
</dbReference>
<protein>
    <submittedName>
        <fullName evidence="3">Serine protease inhibitor ecotin</fullName>
    </submittedName>
</protein>
<gene>
    <name evidence="3" type="primary">eco</name>
    <name evidence="3" type="ORF">QJV33_08405</name>
</gene>
<sequence length="167" mass="19340">MRFSKNFLLYKLCLSLVGLFTLFFCITADAENTKDPMSIWPKPEKGYKQVVIQLPNLKDEDLYRIELIPEKTLKADCNHIMINGTIETKPLTGWGYDYYVLTQVGQPASTRMACIPQTTQFKKIAIHTNLMFLRYNSKLPLVIYIPKDIHLSYRVWSAGELKNAEEK</sequence>
<dbReference type="InterPro" id="IPR005658">
    <property type="entry name" value="Prot_inh_ecotin"/>
</dbReference>
<reference evidence="3" key="1">
    <citation type="submission" date="2023-05" db="EMBL/GenBank/DDBJ databases">
        <title>Whole genome sequence of Commensalibacter sp.</title>
        <authorList>
            <person name="Charoenyingcharoen P."/>
            <person name="Yukphan P."/>
        </authorList>
    </citation>
    <scope>NUCLEOTIDE SEQUENCE</scope>
    <source>
        <strain evidence="3">TBRC 10068</strain>
    </source>
</reference>
<evidence type="ECO:0000313" key="3">
    <source>
        <dbReference type="EMBL" id="MDI2113291.1"/>
    </source>
</evidence>
<keyword evidence="4" id="KW-1185">Reference proteome</keyword>
<dbReference type="GO" id="GO:0004867">
    <property type="term" value="F:serine-type endopeptidase inhibitor activity"/>
    <property type="evidence" value="ECO:0007669"/>
    <property type="project" value="UniProtKB-KW"/>
</dbReference>
<comment type="caution">
    <text evidence="3">The sequence shown here is derived from an EMBL/GenBank/DDBJ whole genome shotgun (WGS) entry which is preliminary data.</text>
</comment>
<evidence type="ECO:0000256" key="1">
    <source>
        <dbReference type="ARBA" id="ARBA00010558"/>
    </source>
</evidence>
<dbReference type="PIRSF" id="PIRSF006865">
    <property type="entry name" value="Prot_inh_ecotin"/>
    <property type="match status" value="1"/>
</dbReference>
<organism evidence="3 4">
    <name type="scientific">Commensalibacter nepenthis</name>
    <dbReference type="NCBI Taxonomy" id="3043872"/>
    <lineage>
        <taxon>Bacteria</taxon>
        <taxon>Pseudomonadati</taxon>
        <taxon>Pseudomonadota</taxon>
        <taxon>Alphaproteobacteria</taxon>
        <taxon>Acetobacterales</taxon>
        <taxon>Acetobacteraceae</taxon>
    </lineage>
</organism>
<dbReference type="Gene3D" id="2.60.40.550">
    <property type="entry name" value="Ecotin"/>
    <property type="match status" value="1"/>
</dbReference>
<name>A0ABT6Q8Q3_9PROT</name>
<dbReference type="PANTHER" id="PTHR35890:SF3">
    <property type="entry name" value="ECOTIN"/>
    <property type="match status" value="1"/>
</dbReference>
<dbReference type="PANTHER" id="PTHR35890">
    <property type="match status" value="1"/>
</dbReference>
<dbReference type="NCBIfam" id="NF002987">
    <property type="entry name" value="PRK03719.1"/>
    <property type="match status" value="1"/>
</dbReference>
<keyword evidence="3" id="KW-0646">Protease inhibitor</keyword>
<dbReference type="SUPFAM" id="SSF49772">
    <property type="entry name" value="Ecotin, trypsin inhibitor"/>
    <property type="match status" value="1"/>
</dbReference>
<dbReference type="Pfam" id="PF03974">
    <property type="entry name" value="Ecotin"/>
    <property type="match status" value="1"/>
</dbReference>
<keyword evidence="2" id="KW-0732">Signal</keyword>
<evidence type="ECO:0000256" key="2">
    <source>
        <dbReference type="SAM" id="SignalP"/>
    </source>
</evidence>
<dbReference type="InterPro" id="IPR036198">
    <property type="entry name" value="Ecotin_sf"/>
</dbReference>
<accession>A0ABT6Q8Q3</accession>
<evidence type="ECO:0000313" key="4">
    <source>
        <dbReference type="Proteomes" id="UP001431775"/>
    </source>
</evidence>
<dbReference type="RefSeq" id="WP_281462903.1">
    <property type="nucleotide sequence ID" value="NZ_JASBAN010000001.1"/>
</dbReference>